<organism evidence="13 14">
    <name type="scientific">Bos mutus grunniens</name>
    <name type="common">Wild yak</name>
    <name type="synonym">Bos grunniens</name>
    <dbReference type="NCBI Taxonomy" id="30521"/>
    <lineage>
        <taxon>Eukaryota</taxon>
        <taxon>Metazoa</taxon>
        <taxon>Chordata</taxon>
        <taxon>Craniata</taxon>
        <taxon>Vertebrata</taxon>
        <taxon>Euteleostomi</taxon>
        <taxon>Mammalia</taxon>
        <taxon>Eutheria</taxon>
        <taxon>Laurasiatheria</taxon>
        <taxon>Artiodactyla</taxon>
        <taxon>Ruminantia</taxon>
        <taxon>Pecora</taxon>
        <taxon>Bovidae</taxon>
        <taxon>Bovinae</taxon>
        <taxon>Bos</taxon>
    </lineage>
</organism>
<reference evidence="13" key="2">
    <citation type="submission" date="2025-08" db="UniProtKB">
        <authorList>
            <consortium name="Ensembl"/>
        </authorList>
    </citation>
    <scope>IDENTIFICATION</scope>
</reference>
<name>A0A8B9Z019_BOSMU</name>
<evidence type="ECO:0000256" key="3">
    <source>
        <dbReference type="ARBA" id="ARBA00018873"/>
    </source>
</evidence>
<keyword evidence="5 11" id="KW-1133">Transmembrane helix</keyword>
<evidence type="ECO:0000259" key="12">
    <source>
        <dbReference type="PROSITE" id="PS50262"/>
    </source>
</evidence>
<protein>
    <recommendedName>
        <fullName evidence="3">Thyrotropin-releasing hormone receptor</fullName>
    </recommendedName>
    <alternativeName>
        <fullName evidence="8">Thyroliberin receptor</fullName>
    </alternativeName>
</protein>
<feature type="transmembrane region" description="Helical" evidence="11">
    <location>
        <begin position="103"/>
        <end position="125"/>
    </location>
</feature>
<keyword evidence="9" id="KW-0675">Receptor</keyword>
<dbReference type="PRINTS" id="PR00751">
    <property type="entry name" value="THYROLIBRINR"/>
</dbReference>
<keyword evidence="7 11" id="KW-0472">Membrane</keyword>
<evidence type="ECO:0000256" key="9">
    <source>
        <dbReference type="RuleBase" id="RU000688"/>
    </source>
</evidence>
<evidence type="ECO:0000313" key="14">
    <source>
        <dbReference type="Proteomes" id="UP000694520"/>
    </source>
</evidence>
<dbReference type="Gene3D" id="1.20.1070.10">
    <property type="entry name" value="Rhodopsin 7-helix transmembrane proteins"/>
    <property type="match status" value="1"/>
</dbReference>
<dbReference type="GO" id="GO:0016020">
    <property type="term" value="C:membrane"/>
    <property type="evidence" value="ECO:0007669"/>
    <property type="project" value="UniProtKB-SubCell"/>
</dbReference>
<reference evidence="13" key="1">
    <citation type="submission" date="2019-05" db="EMBL/GenBank/DDBJ databases">
        <authorList>
            <person name="Zhang S."/>
            <person name="Liu J."/>
        </authorList>
    </citation>
    <scope>NUCLEOTIDE SEQUENCE [LARGE SCALE GENOMIC DNA]</scope>
</reference>
<dbReference type="PROSITE" id="PS50262">
    <property type="entry name" value="G_PROTEIN_RECEP_F1_2"/>
    <property type="match status" value="1"/>
</dbReference>
<keyword evidence="4 9" id="KW-0812">Transmembrane</keyword>
<evidence type="ECO:0000313" key="13">
    <source>
        <dbReference type="Ensembl" id="ENSBGRP00000043071.1"/>
    </source>
</evidence>
<evidence type="ECO:0000256" key="10">
    <source>
        <dbReference type="SAM" id="MobiDB-lite"/>
    </source>
</evidence>
<evidence type="ECO:0000256" key="5">
    <source>
        <dbReference type="ARBA" id="ARBA00022989"/>
    </source>
</evidence>
<evidence type="ECO:0000256" key="1">
    <source>
        <dbReference type="ARBA" id="ARBA00004100"/>
    </source>
</evidence>
<evidence type="ECO:0000256" key="4">
    <source>
        <dbReference type="ARBA" id="ARBA00022692"/>
    </source>
</evidence>
<keyword evidence="9" id="KW-0807">Transducer</keyword>
<evidence type="ECO:0000256" key="7">
    <source>
        <dbReference type="ARBA" id="ARBA00023136"/>
    </source>
</evidence>
<feature type="transmembrane region" description="Helical" evidence="11">
    <location>
        <begin position="28"/>
        <end position="53"/>
    </location>
</feature>
<proteinExistence type="inferred from homology"/>
<dbReference type="InterPro" id="IPR002120">
    <property type="entry name" value="TRH_rcpt_1"/>
</dbReference>
<dbReference type="Proteomes" id="UP000694520">
    <property type="component" value="Chromosome 20"/>
</dbReference>
<feature type="transmembrane region" description="Helical" evidence="11">
    <location>
        <begin position="145"/>
        <end position="163"/>
    </location>
</feature>
<reference evidence="13" key="3">
    <citation type="submission" date="2025-09" db="UniProtKB">
        <authorList>
            <consortium name="Ensembl"/>
        </authorList>
    </citation>
    <scope>IDENTIFICATION</scope>
</reference>
<evidence type="ECO:0000256" key="6">
    <source>
        <dbReference type="ARBA" id="ARBA00023040"/>
    </source>
</evidence>
<keyword evidence="6 9" id="KW-0297">G-protein coupled receptor</keyword>
<feature type="region of interest" description="Disordered" evidence="10">
    <location>
        <begin position="216"/>
        <end position="263"/>
    </location>
</feature>
<dbReference type="Ensembl" id="ENSBGRT00000049911.1">
    <property type="protein sequence ID" value="ENSBGRP00000043071.1"/>
    <property type="gene ID" value="ENSBGRG00000026913.1"/>
</dbReference>
<comment type="function">
    <text evidence="1">Receptor for thyrotropin-releasing hormone (TRH). Upon ligand binding, this G-protein-coupled receptor triggers activation of the phosphatidylinositol (IP3)-calcium-protein kinase C (PKC) pathway.</text>
</comment>
<dbReference type="GeneTree" id="ENSGT01150000286932"/>
<comment type="similarity">
    <text evidence="9">Belongs to the G-protein coupled receptor 1 family.</text>
</comment>
<feature type="transmembrane region" description="Helical" evidence="11">
    <location>
        <begin position="175"/>
        <end position="198"/>
    </location>
</feature>
<dbReference type="Pfam" id="PF00001">
    <property type="entry name" value="7tm_1"/>
    <property type="match status" value="1"/>
</dbReference>
<dbReference type="InterPro" id="IPR000276">
    <property type="entry name" value="GPCR_Rhodpsn"/>
</dbReference>
<dbReference type="GO" id="GO:0004997">
    <property type="term" value="F:thyrotropin-releasing hormone receptor activity"/>
    <property type="evidence" value="ECO:0007669"/>
    <property type="project" value="InterPro"/>
</dbReference>
<sequence>MENGSGPGSPSTMSLAPSEAVLGPAYKVVSVFLVLPVCVVGIVGNAMVVLVVLTTRDMHTPTSCYLVSLALADLTVLVAAGLPNVSESLAGQWVYCGCLGITYLQYLGINASSCSILVFTVERYIAICHPMQAQTMCTTARAKRVVVGIWGTTSVYCLLWFFLVDLDAGGLYLPIYLLDFTVFFLTSLLAATVLYGLIARILFWSALEHLPQLGDQHGDSEAQPEARALGRQPCEPGGVRGPAATRPEASLHPGSRYEVSPGWGVGGGGLHRDREFRQRGEWTGLGVLAPPLFTHSLSRCLWAQIVCPARF</sequence>
<dbReference type="PANTHER" id="PTHR46061:SF5">
    <property type="entry name" value="THYROTROPIN-RELEASING HORMONE RECEPTOR"/>
    <property type="match status" value="1"/>
</dbReference>
<dbReference type="PRINTS" id="PR00237">
    <property type="entry name" value="GPCRRHODOPSN"/>
</dbReference>
<keyword evidence="14" id="KW-1185">Reference proteome</keyword>
<dbReference type="SUPFAM" id="SSF81321">
    <property type="entry name" value="Family A G protein-coupled receptor-like"/>
    <property type="match status" value="1"/>
</dbReference>
<dbReference type="InterPro" id="IPR017452">
    <property type="entry name" value="GPCR_Rhodpsn_7TM"/>
</dbReference>
<evidence type="ECO:0000256" key="11">
    <source>
        <dbReference type="SAM" id="Phobius"/>
    </source>
</evidence>
<evidence type="ECO:0000256" key="2">
    <source>
        <dbReference type="ARBA" id="ARBA00004370"/>
    </source>
</evidence>
<comment type="subcellular location">
    <subcellularLocation>
        <location evidence="2">Membrane</location>
    </subcellularLocation>
</comment>
<feature type="transmembrane region" description="Helical" evidence="11">
    <location>
        <begin position="65"/>
        <end position="83"/>
    </location>
</feature>
<accession>A0A8B9Z019</accession>
<dbReference type="AlphaFoldDB" id="A0A8B9Z019"/>
<feature type="domain" description="G-protein coupled receptors family 1 profile" evidence="12">
    <location>
        <begin position="44"/>
        <end position="150"/>
    </location>
</feature>
<dbReference type="PROSITE" id="PS00237">
    <property type="entry name" value="G_PROTEIN_RECEP_F1_1"/>
    <property type="match status" value="1"/>
</dbReference>
<dbReference type="PANTHER" id="PTHR46061">
    <property type="entry name" value="THYROTROPIN-RELEASING HORMONE RECEPTOR"/>
    <property type="match status" value="1"/>
</dbReference>
<evidence type="ECO:0000256" key="8">
    <source>
        <dbReference type="ARBA" id="ARBA00032251"/>
    </source>
</evidence>
<dbReference type="GO" id="GO:0007200">
    <property type="term" value="P:phospholipase C-activating G protein-coupled receptor signaling pathway"/>
    <property type="evidence" value="ECO:0007669"/>
    <property type="project" value="TreeGrafter"/>
</dbReference>